<proteinExistence type="predicted"/>
<evidence type="ECO:0000313" key="1">
    <source>
        <dbReference type="EMBL" id="OGG15861.1"/>
    </source>
</evidence>
<name>A0A1F5ZTV9_9BACT</name>
<accession>A0A1F5ZTV9</accession>
<reference evidence="1 2" key="1">
    <citation type="journal article" date="2016" name="Nat. Commun.">
        <title>Thousands of microbial genomes shed light on interconnected biogeochemical processes in an aquifer system.</title>
        <authorList>
            <person name="Anantharaman K."/>
            <person name="Brown C.T."/>
            <person name="Hug L.A."/>
            <person name="Sharon I."/>
            <person name="Castelle C.J."/>
            <person name="Probst A.J."/>
            <person name="Thomas B.C."/>
            <person name="Singh A."/>
            <person name="Wilkins M.J."/>
            <person name="Karaoz U."/>
            <person name="Brodie E.L."/>
            <person name="Williams K.H."/>
            <person name="Hubbard S.S."/>
            <person name="Banfield J.F."/>
        </authorList>
    </citation>
    <scope>NUCLEOTIDE SEQUENCE [LARGE SCALE GENOMIC DNA]</scope>
</reference>
<protein>
    <submittedName>
        <fullName evidence="1">Uncharacterized protein</fullName>
    </submittedName>
</protein>
<evidence type="ECO:0000313" key="2">
    <source>
        <dbReference type="Proteomes" id="UP000176253"/>
    </source>
</evidence>
<organism evidence="1 2">
    <name type="scientific">Candidatus Gottesmanbacteria bacterium RIFCSPHIGHO2_02_FULL_39_14</name>
    <dbReference type="NCBI Taxonomy" id="1798383"/>
    <lineage>
        <taxon>Bacteria</taxon>
        <taxon>Candidatus Gottesmaniibacteriota</taxon>
    </lineage>
</organism>
<gene>
    <name evidence="1" type="ORF">A3D78_00295</name>
</gene>
<dbReference type="Proteomes" id="UP000176253">
    <property type="component" value="Unassembled WGS sequence"/>
</dbReference>
<dbReference type="STRING" id="1798383.A3D78_00295"/>
<comment type="caution">
    <text evidence="1">The sequence shown here is derived from an EMBL/GenBank/DDBJ whole genome shotgun (WGS) entry which is preliminary data.</text>
</comment>
<dbReference type="AlphaFoldDB" id="A0A1F5ZTV9"/>
<sequence length="221" mass="23778">MNFEARAAHIPQIPNLNQAAQTLSDIKWGVIGKAYEMDVGAGYWLQETAQRITDQLNASYRDAFNSIGNTLSRHKGLVKIGLGATTSAILLSCNFLNSLLGIATPTPSHPLLDEYAAQKAASTAVAPSTSTEKLNEINKIFCNVGFKKGVVSTGNVLGIVFDENYFGGEIIDNTEELKDAARNPLNVYAICPGPDGIYRDPDIRTLAEAHAIELAQKAGQK</sequence>
<dbReference type="EMBL" id="MFJM01000069">
    <property type="protein sequence ID" value="OGG15861.1"/>
    <property type="molecule type" value="Genomic_DNA"/>
</dbReference>